<comment type="caution">
    <text evidence="11">The sequence shown here is derived from an EMBL/GenBank/DDBJ whole genome shotgun (WGS) entry which is preliminary data.</text>
</comment>
<dbReference type="InterPro" id="IPR002067">
    <property type="entry name" value="MCP"/>
</dbReference>
<dbReference type="PROSITE" id="PS50920">
    <property type="entry name" value="SOLCAR"/>
    <property type="match status" value="3"/>
</dbReference>
<keyword evidence="8 9" id="KW-0472">Membrane</keyword>
<evidence type="ECO:0000256" key="1">
    <source>
        <dbReference type="ARBA" id="ARBA00004448"/>
    </source>
</evidence>
<keyword evidence="2 10" id="KW-0813">Transport</keyword>
<dbReference type="Gene3D" id="1.50.40.10">
    <property type="entry name" value="Mitochondrial carrier domain"/>
    <property type="match status" value="1"/>
</dbReference>
<proteinExistence type="inferred from homology"/>
<evidence type="ECO:0000313" key="11">
    <source>
        <dbReference type="EMBL" id="GME69774.1"/>
    </source>
</evidence>
<dbReference type="Proteomes" id="UP001165120">
    <property type="component" value="Unassembled WGS sequence"/>
</dbReference>
<evidence type="ECO:0000256" key="3">
    <source>
        <dbReference type="ARBA" id="ARBA00022692"/>
    </source>
</evidence>
<comment type="similarity">
    <text evidence="10">Belongs to the mitochondrial carrier (TC 2.A.29) family.</text>
</comment>
<dbReference type="EMBL" id="BSXN01000774">
    <property type="protein sequence ID" value="GME69774.1"/>
    <property type="molecule type" value="Genomic_DNA"/>
</dbReference>
<dbReference type="PANTHER" id="PTHR24089">
    <property type="entry name" value="SOLUTE CARRIER FAMILY 25"/>
    <property type="match status" value="1"/>
</dbReference>
<evidence type="ECO:0000256" key="10">
    <source>
        <dbReference type="RuleBase" id="RU000488"/>
    </source>
</evidence>
<dbReference type="AlphaFoldDB" id="A0A9W6SZ56"/>
<evidence type="ECO:0000313" key="12">
    <source>
        <dbReference type="Proteomes" id="UP001165120"/>
    </source>
</evidence>
<dbReference type="GO" id="GO:0005743">
    <property type="term" value="C:mitochondrial inner membrane"/>
    <property type="evidence" value="ECO:0007669"/>
    <property type="project" value="UniProtKB-SubCell"/>
</dbReference>
<protein>
    <submittedName>
        <fullName evidence="11">Unnamed protein product</fullName>
    </submittedName>
</protein>
<dbReference type="GO" id="GO:0055085">
    <property type="term" value="P:transmembrane transport"/>
    <property type="evidence" value="ECO:0007669"/>
    <property type="project" value="InterPro"/>
</dbReference>
<accession>A0A9W6SZ56</accession>
<evidence type="ECO:0000256" key="2">
    <source>
        <dbReference type="ARBA" id="ARBA00022448"/>
    </source>
</evidence>
<dbReference type="SUPFAM" id="SSF103506">
    <property type="entry name" value="Mitochondrial carrier"/>
    <property type="match status" value="1"/>
</dbReference>
<sequence length="334" mass="36446">MAEVTGSKNLKQGAEVPASVSLIAGSVSGLVSRFVIAPIDIIKIRLQLQADPMRTNGIIKTLTSIVKNEGITALWKGNVPAEFMYVIYGATQFTLYSSLNKTLSHLETSNNFKLSNTTHSLIIGSTAGCMSTFISYPFDVLRTRLASNRSNRFLSVYKTTLDILENEGIKGFFGGLKLSMVYVAASMGLSFGSYNFFKDHLENTSIESSSGLLAGIFSKTLVYPMDLLRRRQQISASATATANNIKSEVSPTTSLPAPNSTTTAAKQSTKSIIDNSVLHMTKTIYKAEGIRGFYHGLLPALIKTAPTTAVSFFMYELTVNLLSKFYDQTYHSML</sequence>
<dbReference type="InterPro" id="IPR023395">
    <property type="entry name" value="MCP_dom_sf"/>
</dbReference>
<name>A0A9W6SZ56_CANBO</name>
<keyword evidence="7" id="KW-0496">Mitochondrion</keyword>
<dbReference type="InterPro" id="IPR018108">
    <property type="entry name" value="MCP_transmembrane"/>
</dbReference>
<reference evidence="11" key="1">
    <citation type="submission" date="2023-04" db="EMBL/GenBank/DDBJ databases">
        <title>Candida boidinii NBRC 10035.</title>
        <authorList>
            <person name="Ichikawa N."/>
            <person name="Sato H."/>
            <person name="Tonouchi N."/>
        </authorList>
    </citation>
    <scope>NUCLEOTIDE SEQUENCE</scope>
    <source>
        <strain evidence="11">NBRC 10035</strain>
    </source>
</reference>
<feature type="repeat" description="Solcar" evidence="9">
    <location>
        <begin position="202"/>
        <end position="321"/>
    </location>
</feature>
<organism evidence="11 12">
    <name type="scientific">Candida boidinii</name>
    <name type="common">Yeast</name>
    <dbReference type="NCBI Taxonomy" id="5477"/>
    <lineage>
        <taxon>Eukaryota</taxon>
        <taxon>Fungi</taxon>
        <taxon>Dikarya</taxon>
        <taxon>Ascomycota</taxon>
        <taxon>Saccharomycotina</taxon>
        <taxon>Pichiomycetes</taxon>
        <taxon>Pichiales</taxon>
        <taxon>Pichiaceae</taxon>
        <taxon>Ogataea</taxon>
        <taxon>Ogataea/Candida clade</taxon>
    </lineage>
</organism>
<dbReference type="PRINTS" id="PR00926">
    <property type="entry name" value="MITOCARRIER"/>
</dbReference>
<gene>
    <name evidence="11" type="ORF">Cboi02_000254900</name>
</gene>
<dbReference type="Pfam" id="PF00153">
    <property type="entry name" value="Mito_carr"/>
    <property type="match status" value="3"/>
</dbReference>
<keyword evidence="4" id="KW-0677">Repeat</keyword>
<keyword evidence="5" id="KW-0999">Mitochondrion inner membrane</keyword>
<keyword evidence="3 9" id="KW-0812">Transmembrane</keyword>
<feature type="repeat" description="Solcar" evidence="9">
    <location>
        <begin position="16"/>
        <end position="102"/>
    </location>
</feature>
<evidence type="ECO:0000256" key="4">
    <source>
        <dbReference type="ARBA" id="ARBA00022737"/>
    </source>
</evidence>
<comment type="subcellular location">
    <subcellularLocation>
        <location evidence="1">Mitochondrion inner membrane</location>
        <topology evidence="1">Multi-pass membrane protein</topology>
    </subcellularLocation>
</comment>
<evidence type="ECO:0000256" key="8">
    <source>
        <dbReference type="ARBA" id="ARBA00023136"/>
    </source>
</evidence>
<evidence type="ECO:0000256" key="9">
    <source>
        <dbReference type="PROSITE-ProRule" id="PRU00282"/>
    </source>
</evidence>
<feature type="repeat" description="Solcar" evidence="9">
    <location>
        <begin position="115"/>
        <end position="200"/>
    </location>
</feature>
<evidence type="ECO:0000256" key="7">
    <source>
        <dbReference type="ARBA" id="ARBA00023128"/>
    </source>
</evidence>
<evidence type="ECO:0000256" key="6">
    <source>
        <dbReference type="ARBA" id="ARBA00022989"/>
    </source>
</evidence>
<evidence type="ECO:0000256" key="5">
    <source>
        <dbReference type="ARBA" id="ARBA00022792"/>
    </source>
</evidence>
<keyword evidence="6" id="KW-1133">Transmembrane helix</keyword>
<keyword evidence="12" id="KW-1185">Reference proteome</keyword>